<evidence type="ECO:0000256" key="2">
    <source>
        <dbReference type="ARBA" id="ARBA00007168"/>
    </source>
</evidence>
<dbReference type="Proteomes" id="UP001187531">
    <property type="component" value="Unassembled WGS sequence"/>
</dbReference>
<comment type="caution">
    <text evidence="7">The sequence shown here is derived from an EMBL/GenBank/DDBJ whole genome shotgun (WGS) entry which is preliminary data.</text>
</comment>
<proteinExistence type="inferred from homology"/>
<keyword evidence="8" id="KW-1185">Reference proteome</keyword>
<evidence type="ECO:0000256" key="6">
    <source>
        <dbReference type="RuleBase" id="RU368066"/>
    </source>
</evidence>
<protein>
    <recommendedName>
        <fullName evidence="6">Choline transporter-like protein</fullName>
    </recommendedName>
</protein>
<organism evidence="7 8">
    <name type="scientific">Artemia franciscana</name>
    <name type="common">Brine shrimp</name>
    <name type="synonym">Artemia sanfranciscana</name>
    <dbReference type="NCBI Taxonomy" id="6661"/>
    <lineage>
        <taxon>Eukaryota</taxon>
        <taxon>Metazoa</taxon>
        <taxon>Ecdysozoa</taxon>
        <taxon>Arthropoda</taxon>
        <taxon>Crustacea</taxon>
        <taxon>Branchiopoda</taxon>
        <taxon>Anostraca</taxon>
        <taxon>Artemiidae</taxon>
        <taxon>Artemia</taxon>
    </lineage>
</organism>
<dbReference type="EMBL" id="JAVRJZ010000020">
    <property type="protein sequence ID" value="KAK2706077.1"/>
    <property type="molecule type" value="Genomic_DNA"/>
</dbReference>
<sequence length="73" mass="7985">VTDLMLLIGRLVICIGIGILYNYVFTGGVPQLNSELPQLSYKIVPIVVIGSYFITGAFFGVYAMAVDTMFLSF</sequence>
<comment type="caution">
    <text evidence="6">Lacks conserved residue(s) required for the propagation of feature annotation.</text>
</comment>
<name>A0AA88KW72_ARTSF</name>
<evidence type="ECO:0000256" key="4">
    <source>
        <dbReference type="ARBA" id="ARBA00022989"/>
    </source>
</evidence>
<keyword evidence="4 6" id="KW-1133">Transmembrane helix</keyword>
<feature type="non-terminal residue" evidence="7">
    <location>
        <position position="1"/>
    </location>
</feature>
<dbReference type="Pfam" id="PF04515">
    <property type="entry name" value="Choline_transpo"/>
    <property type="match status" value="1"/>
</dbReference>
<evidence type="ECO:0000313" key="7">
    <source>
        <dbReference type="EMBL" id="KAK2706077.1"/>
    </source>
</evidence>
<evidence type="ECO:0000256" key="3">
    <source>
        <dbReference type="ARBA" id="ARBA00022692"/>
    </source>
</evidence>
<keyword evidence="5 6" id="KW-0472">Membrane</keyword>
<evidence type="ECO:0000313" key="8">
    <source>
        <dbReference type="Proteomes" id="UP001187531"/>
    </source>
</evidence>
<reference evidence="7" key="1">
    <citation type="submission" date="2023-07" db="EMBL/GenBank/DDBJ databases">
        <title>Chromosome-level genome assembly of Artemia franciscana.</title>
        <authorList>
            <person name="Jo E."/>
        </authorList>
    </citation>
    <scope>NUCLEOTIDE SEQUENCE</scope>
    <source>
        <tissue evidence="7">Whole body</tissue>
    </source>
</reference>
<comment type="similarity">
    <text evidence="2 6">Belongs to the CTL (choline transporter-like) family.</text>
</comment>
<evidence type="ECO:0000256" key="1">
    <source>
        <dbReference type="ARBA" id="ARBA00004141"/>
    </source>
</evidence>
<keyword evidence="3 6" id="KW-0812">Transmembrane</keyword>
<dbReference type="GO" id="GO:0022857">
    <property type="term" value="F:transmembrane transporter activity"/>
    <property type="evidence" value="ECO:0007669"/>
    <property type="project" value="UniProtKB-UniRule"/>
</dbReference>
<dbReference type="GO" id="GO:0005886">
    <property type="term" value="C:plasma membrane"/>
    <property type="evidence" value="ECO:0007669"/>
    <property type="project" value="UniProtKB-SubCell"/>
</dbReference>
<comment type="subcellular location">
    <subcellularLocation>
        <location evidence="6">Cell membrane</location>
        <topology evidence="6">Multi-pass membrane protein</topology>
    </subcellularLocation>
    <subcellularLocation>
        <location evidence="1">Membrane</location>
        <topology evidence="1">Multi-pass membrane protein</topology>
    </subcellularLocation>
</comment>
<feature type="non-terminal residue" evidence="7">
    <location>
        <position position="73"/>
    </location>
</feature>
<evidence type="ECO:0000256" key="5">
    <source>
        <dbReference type="ARBA" id="ARBA00023136"/>
    </source>
</evidence>
<dbReference type="AlphaFoldDB" id="A0AA88KW72"/>
<feature type="transmembrane region" description="Helical" evidence="6">
    <location>
        <begin position="44"/>
        <end position="65"/>
    </location>
</feature>
<dbReference type="InterPro" id="IPR007603">
    <property type="entry name" value="Choline_transptr-like"/>
</dbReference>
<feature type="transmembrane region" description="Helical" evidence="6">
    <location>
        <begin position="7"/>
        <end position="24"/>
    </location>
</feature>
<comment type="function">
    <text evidence="6">Choline transporter.</text>
</comment>
<accession>A0AA88KW72</accession>
<gene>
    <name evidence="7" type="ORF">QYM36_016185</name>
</gene>